<dbReference type="PANTHER" id="PTHR31286">
    <property type="entry name" value="GLYCINE-RICH CELL WALL STRUCTURAL PROTEIN 1.8-LIKE"/>
    <property type="match status" value="1"/>
</dbReference>
<organism evidence="2 3">
    <name type="scientific">Brassica napus</name>
    <name type="common">Rape</name>
    <dbReference type="NCBI Taxonomy" id="3708"/>
    <lineage>
        <taxon>Eukaryota</taxon>
        <taxon>Viridiplantae</taxon>
        <taxon>Streptophyta</taxon>
        <taxon>Embryophyta</taxon>
        <taxon>Tracheophyta</taxon>
        <taxon>Spermatophyta</taxon>
        <taxon>Magnoliopsida</taxon>
        <taxon>eudicotyledons</taxon>
        <taxon>Gunneridae</taxon>
        <taxon>Pentapetalae</taxon>
        <taxon>rosids</taxon>
        <taxon>malvids</taxon>
        <taxon>Brassicales</taxon>
        <taxon>Brassicaceae</taxon>
        <taxon>Brassiceae</taxon>
        <taxon>Brassica</taxon>
    </lineage>
</organism>
<dbReference type="Proteomes" id="UP000824890">
    <property type="component" value="Unassembled WGS sequence"/>
</dbReference>
<name>A0ABQ7ZF79_BRANA</name>
<keyword evidence="3" id="KW-1185">Reference proteome</keyword>
<dbReference type="Pfam" id="PF14111">
    <property type="entry name" value="DUF4283"/>
    <property type="match status" value="1"/>
</dbReference>
<feature type="domain" description="DUF4283" evidence="1">
    <location>
        <begin position="151"/>
        <end position="236"/>
    </location>
</feature>
<evidence type="ECO:0000259" key="1">
    <source>
        <dbReference type="Pfam" id="PF14111"/>
    </source>
</evidence>
<dbReference type="InterPro" id="IPR025558">
    <property type="entry name" value="DUF4283"/>
</dbReference>
<dbReference type="PANTHER" id="PTHR31286:SF148">
    <property type="entry name" value="DUF4283 DOMAIN-CONTAINING PROTEIN"/>
    <property type="match status" value="1"/>
</dbReference>
<dbReference type="EMBL" id="JAGKQM010000015">
    <property type="protein sequence ID" value="KAH0878803.1"/>
    <property type="molecule type" value="Genomic_DNA"/>
</dbReference>
<protein>
    <recommendedName>
        <fullName evidence="1">DUF4283 domain-containing protein</fullName>
    </recommendedName>
</protein>
<gene>
    <name evidence="2" type="ORF">HID58_066197</name>
</gene>
<accession>A0ABQ7ZF79</accession>
<comment type="caution">
    <text evidence="2">The sequence shown here is derived from an EMBL/GenBank/DDBJ whole genome shotgun (WGS) entry which is preliminary data.</text>
</comment>
<proteinExistence type="predicted"/>
<sequence>MNVKKISNIKIIFLGDENMGDETLIRDGDGENLSDGETRLVSRSIPDLEREKETSGGEEMGLVVVSKIFVEEGSQKRTGGVEDGLMGNQLVSIAPVCSKGQGDSGSAPALAKSSPWAKKQQDGVQAEAFIDIVNGVASMAIPDAIFDEAELLWKSYVVGYFIGDAPHVGSIHATVNRIWAAPKGGTRIDVQFIEKNTVLFRIENSQMRARVIQRKYWHIADIPLVVNVWSPESALNPPDLSTMPLWVDLRGVPNNLHSHKGLRCLSKAAGKFVKLHPNTEKCVWLDVARSWWRRFRDKDGRTCEIDVTFPLLPSHCTVCKKWGHKGQDCSSKEIKILTKETDKALSSNFAAITQDGGKAISVEGTIESLLHDLEALTPKPSSDKVVELVETDKGIDHQKEDTAQKKNFGMGDLQAIQISEPTTEAFRANVAEGWALVHGKKQGKDLVEDEELVVSPSRFRPLQDIDEEEEEDNIDEYGKETEEGEILEILLDPSPANIDRAAAAEEKWSKLARIEEKFYRQKSCVRWLGAGDQNTKFFHSMVQTRVAKNTIRSLINAQGEVLTSLPNIKREAVNHFQSFLQSQDPTTEDVSVASLQTLLTYRCSREAAAVLELYRSILAITPPKPENGTDVVLWKNGDDDYLPTFSASRTWDQVRNSGRCDRREIKKKITKIYLESRLERRKKCERAHQWQKECSSTGCSVGISASLTKSQI</sequence>
<reference evidence="2 3" key="1">
    <citation type="submission" date="2021-05" db="EMBL/GenBank/DDBJ databases">
        <title>Genome Assembly of Synthetic Allotetraploid Brassica napus Reveals Homoeologous Exchanges between Subgenomes.</title>
        <authorList>
            <person name="Davis J.T."/>
        </authorList>
    </citation>
    <scope>NUCLEOTIDE SEQUENCE [LARGE SCALE GENOMIC DNA]</scope>
    <source>
        <strain evidence="3">cv. Da-Ae</strain>
        <tissue evidence="2">Seedling</tissue>
    </source>
</reference>
<evidence type="ECO:0000313" key="2">
    <source>
        <dbReference type="EMBL" id="KAH0878803.1"/>
    </source>
</evidence>
<evidence type="ECO:0000313" key="3">
    <source>
        <dbReference type="Proteomes" id="UP000824890"/>
    </source>
</evidence>
<dbReference type="InterPro" id="IPR040256">
    <property type="entry name" value="At4g02000-like"/>
</dbReference>